<keyword evidence="3" id="KW-1185">Reference proteome</keyword>
<gene>
    <name evidence="2" type="ORF">BLL40_02145</name>
</gene>
<organism evidence="2 3">
    <name type="scientific">Domibacillus mangrovi</name>
    <dbReference type="NCBI Taxonomy" id="1714354"/>
    <lineage>
        <taxon>Bacteria</taxon>
        <taxon>Bacillati</taxon>
        <taxon>Bacillota</taxon>
        <taxon>Bacilli</taxon>
        <taxon>Bacillales</taxon>
        <taxon>Bacillaceae</taxon>
        <taxon>Domibacillus</taxon>
    </lineage>
</organism>
<evidence type="ECO:0000256" key="1">
    <source>
        <dbReference type="SAM" id="Coils"/>
    </source>
</evidence>
<proteinExistence type="predicted"/>
<accession>A0A1Q5P7K1</accession>
<dbReference type="AlphaFoldDB" id="A0A1Q5P7K1"/>
<reference evidence="2 3" key="1">
    <citation type="submission" date="2016-12" db="EMBL/GenBank/DDBJ databases">
        <title>Domibacillus sp. SAOS 44 whole genome sequencing.</title>
        <authorList>
            <person name="Verma A."/>
            <person name="Krishnamurthi S."/>
        </authorList>
    </citation>
    <scope>NUCLEOTIDE SEQUENCE [LARGE SCALE GENOMIC DNA]</scope>
    <source>
        <strain evidence="2 3">SAOS 44</strain>
    </source>
</reference>
<sequence>MYMAFRLFSKKDKTINLVFTDYAIRYVEIKQTSPLIIERCGERFIPDGLIRRGEIVDFDALLTVLENCVDDWKIKHRMARFIVPDHFVAMREEKVDADLQDDEIKNYIFMQIGSTIHLPFEEPVFDVAVIGEQDGKKDVLLIAAPEEKVRDYMNVMEEAKLKPVAADIGPLSLYRLYHQEDITNAKAHELMIHLTENVMMLSIFHEQQPKFMKPVFIEKNEDIVEVLGREKDEAGELTDVLNELEKVINFYENSLHKGRVRIDKVFFNGDHPQSDFVHHHLETRLALRVYDNDAVEAVTKDGRALSPSFYEAAGLGLKEG</sequence>
<evidence type="ECO:0008006" key="4">
    <source>
        <dbReference type="Google" id="ProtNLM"/>
    </source>
</evidence>
<name>A0A1Q5P7K1_9BACI</name>
<dbReference type="Gene3D" id="3.30.420.40">
    <property type="match status" value="2"/>
</dbReference>
<dbReference type="EMBL" id="MRWQ01000001">
    <property type="protein sequence ID" value="OKL38245.1"/>
    <property type="molecule type" value="Genomic_DNA"/>
</dbReference>
<evidence type="ECO:0000313" key="2">
    <source>
        <dbReference type="EMBL" id="OKL38245.1"/>
    </source>
</evidence>
<evidence type="ECO:0000313" key="3">
    <source>
        <dbReference type="Proteomes" id="UP000186524"/>
    </source>
</evidence>
<comment type="caution">
    <text evidence="2">The sequence shown here is derived from an EMBL/GenBank/DDBJ whole genome shotgun (WGS) entry which is preliminary data.</text>
</comment>
<keyword evidence="1" id="KW-0175">Coiled coil</keyword>
<dbReference type="Gene3D" id="3.30.1490.300">
    <property type="match status" value="1"/>
</dbReference>
<dbReference type="Pfam" id="PF11104">
    <property type="entry name" value="PilM_2"/>
    <property type="match status" value="1"/>
</dbReference>
<protein>
    <recommendedName>
        <fullName evidence="4">Pilus assembly protein PilM</fullName>
    </recommendedName>
</protein>
<dbReference type="Proteomes" id="UP000186524">
    <property type="component" value="Unassembled WGS sequence"/>
</dbReference>
<dbReference type="STRING" id="1714354.BLL40_02145"/>
<feature type="coiled-coil region" evidence="1">
    <location>
        <begin position="227"/>
        <end position="254"/>
    </location>
</feature>
<dbReference type="InterPro" id="IPR005883">
    <property type="entry name" value="PilM"/>
</dbReference>